<feature type="short sequence motif" description="TonB C-terminal box" evidence="8">
    <location>
        <begin position="51"/>
        <end position="68"/>
    </location>
</feature>
<dbReference type="PROSITE" id="PS52016">
    <property type="entry name" value="TONB_DEPENDENT_REC_3"/>
    <property type="match status" value="1"/>
</dbReference>
<dbReference type="eggNOG" id="COG4773">
    <property type="taxonomic scope" value="Bacteria"/>
</dbReference>
<keyword evidence="4 7" id="KW-0812">Transmembrane</keyword>
<comment type="caution">
    <text evidence="9">The sequence shown here is derived from an EMBL/GenBank/DDBJ whole genome shotgun (WGS) entry which is preliminary data.</text>
</comment>
<dbReference type="EMBL" id="AFRQ01000031">
    <property type="protein sequence ID" value="EGP47189.1"/>
    <property type="molecule type" value="Genomic_DNA"/>
</dbReference>
<keyword evidence="5 7" id="KW-0472">Membrane</keyword>
<dbReference type="Gene3D" id="2.40.170.20">
    <property type="entry name" value="TonB-dependent receptor, beta-barrel domain"/>
    <property type="match status" value="1"/>
</dbReference>
<organism evidence="9 10">
    <name type="scientific">Achromobacter insuavis AXX-A</name>
    <dbReference type="NCBI Taxonomy" id="1003200"/>
    <lineage>
        <taxon>Bacteria</taxon>
        <taxon>Pseudomonadati</taxon>
        <taxon>Pseudomonadota</taxon>
        <taxon>Betaproteobacteria</taxon>
        <taxon>Burkholderiales</taxon>
        <taxon>Alcaligenaceae</taxon>
        <taxon>Achromobacter</taxon>
    </lineage>
</organism>
<accession>F7SXH7</accession>
<dbReference type="PATRIC" id="fig|1003200.3.peg.1081"/>
<keyword evidence="9" id="KW-0675">Receptor</keyword>
<evidence type="ECO:0000313" key="10">
    <source>
        <dbReference type="Proteomes" id="UP000004853"/>
    </source>
</evidence>
<dbReference type="HOGENOM" id="CLU_2784365_0_0_4"/>
<comment type="subcellular location">
    <subcellularLocation>
        <location evidence="1 7">Cell outer membrane</location>
        <topology evidence="1 7">Multi-pass membrane protein</topology>
    </subcellularLocation>
</comment>
<evidence type="ECO:0000313" key="9">
    <source>
        <dbReference type="EMBL" id="EGP47189.1"/>
    </source>
</evidence>
<sequence>MLPGDWHRLTVGGNVYWQSGAYDFSKALRLTVNLNNVLDKTYYSGMGNYNSVFYGAPRNVLAQMRYTF</sequence>
<evidence type="ECO:0000256" key="5">
    <source>
        <dbReference type="ARBA" id="ARBA00023136"/>
    </source>
</evidence>
<evidence type="ECO:0000256" key="2">
    <source>
        <dbReference type="ARBA" id="ARBA00022448"/>
    </source>
</evidence>
<dbReference type="GO" id="GO:0009279">
    <property type="term" value="C:cell outer membrane"/>
    <property type="evidence" value="ECO:0007669"/>
    <property type="project" value="UniProtKB-SubCell"/>
</dbReference>
<evidence type="ECO:0000256" key="3">
    <source>
        <dbReference type="ARBA" id="ARBA00022452"/>
    </source>
</evidence>
<proteinExistence type="inferred from homology"/>
<dbReference type="InterPro" id="IPR039426">
    <property type="entry name" value="TonB-dep_rcpt-like"/>
</dbReference>
<gene>
    <name evidence="9" type="ORF">AXXA_05538</name>
</gene>
<evidence type="ECO:0000256" key="6">
    <source>
        <dbReference type="ARBA" id="ARBA00023237"/>
    </source>
</evidence>
<dbReference type="InterPro" id="IPR010917">
    <property type="entry name" value="TonB_rcpt_CS"/>
</dbReference>
<comment type="similarity">
    <text evidence="7">Belongs to the TonB-dependent receptor family.</text>
</comment>
<dbReference type="Proteomes" id="UP000004853">
    <property type="component" value="Unassembled WGS sequence"/>
</dbReference>
<dbReference type="SUPFAM" id="SSF56935">
    <property type="entry name" value="Porins"/>
    <property type="match status" value="1"/>
</dbReference>
<dbReference type="InterPro" id="IPR036942">
    <property type="entry name" value="Beta-barrel_TonB_sf"/>
</dbReference>
<dbReference type="PROSITE" id="PS01156">
    <property type="entry name" value="TONB_DEPENDENT_REC_2"/>
    <property type="match status" value="1"/>
</dbReference>
<protein>
    <submittedName>
        <fullName evidence="9">TonB-dependent siderophore receptor family protein 22</fullName>
    </submittedName>
</protein>
<keyword evidence="3 7" id="KW-1134">Transmembrane beta strand</keyword>
<keyword evidence="2 7" id="KW-0813">Transport</keyword>
<evidence type="ECO:0000256" key="8">
    <source>
        <dbReference type="PROSITE-ProRule" id="PRU10144"/>
    </source>
</evidence>
<dbReference type="RefSeq" id="WP_006391163.1">
    <property type="nucleotide sequence ID" value="NZ_GL982453.1"/>
</dbReference>
<name>F7SXH7_9BURK</name>
<evidence type="ECO:0000256" key="1">
    <source>
        <dbReference type="ARBA" id="ARBA00004571"/>
    </source>
</evidence>
<keyword evidence="6 7" id="KW-0998">Cell outer membrane</keyword>
<evidence type="ECO:0000256" key="4">
    <source>
        <dbReference type="ARBA" id="ARBA00022692"/>
    </source>
</evidence>
<evidence type="ECO:0000256" key="7">
    <source>
        <dbReference type="PROSITE-ProRule" id="PRU01360"/>
    </source>
</evidence>
<dbReference type="AlphaFoldDB" id="F7SXH7"/>
<reference evidence="9 10" key="1">
    <citation type="submission" date="2011-06" db="EMBL/GenBank/DDBJ databases">
        <authorList>
            <person name="Bador J."/>
            <person name="Amoureux L."/>
            <person name="Neuwirth C."/>
        </authorList>
    </citation>
    <scope>NUCLEOTIDE SEQUENCE [LARGE SCALE GENOMIC DNA]</scope>
    <source>
        <strain evidence="9 10">AXX-A</strain>
    </source>
</reference>